<dbReference type="PANTHER" id="PTHR31350">
    <property type="entry name" value="SI:DKEY-261L7.2"/>
    <property type="match status" value="1"/>
</dbReference>
<protein>
    <recommendedName>
        <fullName evidence="1">Protein SirB1 N-terminal domain-containing protein</fullName>
    </recommendedName>
</protein>
<feature type="domain" description="Protein SirB1 N-terminal" evidence="1">
    <location>
        <begin position="124"/>
        <end position="202"/>
    </location>
</feature>
<sequence>MMTSSYFVPPSGLAFSAPSSFSVKHPSRCLFNSSPIICHCVRVENDLGFVLHDALDASGGDTRHARAAREAFCSQIERLSSIERETSIVINRGVDLGKAALHIAAEDDALVSHSSVPLPVDAFLERLDDLSMGFCPLYFPPAGSSPEVFLSNLERYFYVHHRFRRADPIQSDTRPLYLHSVLTRRSGSAAMLSLIYSEMLKLLRLWGFMDFDAEIYYPLDAVNLPRGYHKQKSKVSDDIHILTSESLLVEILKNLKHAFWPFPNDNAKSLFLRAAQAANCIKGPTMGKGSLDSYNNMSGLEVASAKAAQHRLGRGVWTSVRFGDMRCALAACERLILLGFDSHELRDYGVLLYHCGFYKESLQYLKLYLAGKDCAEQMLPASTAVIETDALEKLMVRLELILIGEGWGHPPAASRNFLGKYSEPW</sequence>
<dbReference type="Pfam" id="PF13369">
    <property type="entry name" value="Transglut_core2"/>
    <property type="match status" value="1"/>
</dbReference>
<evidence type="ECO:0000313" key="3">
    <source>
        <dbReference type="Proteomes" id="UP000825729"/>
    </source>
</evidence>
<reference evidence="2 3" key="1">
    <citation type="submission" date="2021-07" db="EMBL/GenBank/DDBJ databases">
        <title>The Aristolochia fimbriata genome: insights into angiosperm evolution, floral development and chemical biosynthesis.</title>
        <authorList>
            <person name="Jiao Y."/>
        </authorList>
    </citation>
    <scope>NUCLEOTIDE SEQUENCE [LARGE SCALE GENOMIC DNA]</scope>
    <source>
        <strain evidence="2">IBCAS-2021</strain>
        <tissue evidence="2">Leaf</tissue>
    </source>
</reference>
<keyword evidence="3" id="KW-1185">Reference proteome</keyword>
<evidence type="ECO:0000313" key="2">
    <source>
        <dbReference type="EMBL" id="KAG9459643.1"/>
    </source>
</evidence>
<gene>
    <name evidence="2" type="ORF">H6P81_004151</name>
</gene>
<name>A0AAV7FFE1_ARIFI</name>
<comment type="caution">
    <text evidence="2">The sequence shown here is derived from an EMBL/GenBank/DDBJ whole genome shotgun (WGS) entry which is preliminary data.</text>
</comment>
<evidence type="ECO:0000259" key="1">
    <source>
        <dbReference type="Pfam" id="PF13369"/>
    </source>
</evidence>
<organism evidence="2 3">
    <name type="scientific">Aristolochia fimbriata</name>
    <name type="common">White veined hardy Dutchman's pipe vine</name>
    <dbReference type="NCBI Taxonomy" id="158543"/>
    <lineage>
        <taxon>Eukaryota</taxon>
        <taxon>Viridiplantae</taxon>
        <taxon>Streptophyta</taxon>
        <taxon>Embryophyta</taxon>
        <taxon>Tracheophyta</taxon>
        <taxon>Spermatophyta</taxon>
        <taxon>Magnoliopsida</taxon>
        <taxon>Magnoliidae</taxon>
        <taxon>Piperales</taxon>
        <taxon>Aristolochiaceae</taxon>
        <taxon>Aristolochia</taxon>
    </lineage>
</organism>
<dbReference type="PANTHER" id="PTHR31350:SF29">
    <property type="entry name" value="PROTEIN SIRB1 N-TERMINAL DOMAIN-CONTAINING PROTEIN"/>
    <property type="match status" value="1"/>
</dbReference>
<dbReference type="AlphaFoldDB" id="A0AAV7FFE1"/>
<proteinExistence type="predicted"/>
<dbReference type="Proteomes" id="UP000825729">
    <property type="component" value="Unassembled WGS sequence"/>
</dbReference>
<accession>A0AAV7FFE1</accession>
<dbReference type="InterPro" id="IPR032698">
    <property type="entry name" value="SirB1_N"/>
</dbReference>
<dbReference type="EMBL" id="JAINDJ010000002">
    <property type="protein sequence ID" value="KAG9459643.1"/>
    <property type="molecule type" value="Genomic_DNA"/>
</dbReference>